<protein>
    <submittedName>
        <fullName evidence="2">Uncharacterized protein</fullName>
    </submittedName>
</protein>
<evidence type="ECO:0000313" key="2">
    <source>
        <dbReference type="EMBL" id="OHA24051.1"/>
    </source>
</evidence>
<proteinExistence type="predicted"/>
<accession>A0A1G2MM01</accession>
<reference evidence="2 3" key="1">
    <citation type="journal article" date="2016" name="Nat. Commun.">
        <title>Thousands of microbial genomes shed light on interconnected biogeochemical processes in an aquifer system.</title>
        <authorList>
            <person name="Anantharaman K."/>
            <person name="Brown C.T."/>
            <person name="Hug L.A."/>
            <person name="Sharon I."/>
            <person name="Castelle C.J."/>
            <person name="Probst A.J."/>
            <person name="Thomas B.C."/>
            <person name="Singh A."/>
            <person name="Wilkins M.J."/>
            <person name="Karaoz U."/>
            <person name="Brodie E.L."/>
            <person name="Williams K.H."/>
            <person name="Hubbard S.S."/>
            <person name="Banfield J.F."/>
        </authorList>
    </citation>
    <scope>NUCLEOTIDE SEQUENCE [LARGE SCALE GENOMIC DNA]</scope>
</reference>
<organism evidence="2 3">
    <name type="scientific">Candidatus Taylorbacteria bacterium RIFCSPHIGHO2_02_FULL_43_32b</name>
    <dbReference type="NCBI Taxonomy" id="1802306"/>
    <lineage>
        <taxon>Bacteria</taxon>
        <taxon>Candidatus Tayloriibacteriota</taxon>
    </lineage>
</organism>
<sequence>MKLLQKKKAALFLLVIMVLISSIYIFALRDRRPTSVTLTPTSPNDIPEQKNIDSDGDGFEDWEEELRGTDPTVKDPLSQISGKSLVKDRANTPPINALAPINDSAEVVPNTRGGDAQNPLRVMGNSAATILKNFDSVEEARLLNQSIETLTPEIWQGLKNMATKRAEVASKLIDLNTNYNVSELKNFAVALDSLAEAIIKLIGDGNNSDKIPVERFQEYAPYAMNFSEAFLSLCKKFKSSNVVFSAIEPGAIFNLP</sequence>
<dbReference type="AlphaFoldDB" id="A0A1G2MM01"/>
<evidence type="ECO:0000313" key="3">
    <source>
        <dbReference type="Proteomes" id="UP000177130"/>
    </source>
</evidence>
<evidence type="ECO:0000256" key="1">
    <source>
        <dbReference type="SAM" id="MobiDB-lite"/>
    </source>
</evidence>
<dbReference type="EMBL" id="MHRK01000019">
    <property type="protein sequence ID" value="OHA24051.1"/>
    <property type="molecule type" value="Genomic_DNA"/>
</dbReference>
<dbReference type="Proteomes" id="UP000177130">
    <property type="component" value="Unassembled WGS sequence"/>
</dbReference>
<dbReference type="STRING" id="1802306.A3C72_02860"/>
<feature type="region of interest" description="Disordered" evidence="1">
    <location>
        <begin position="36"/>
        <end position="62"/>
    </location>
</feature>
<comment type="caution">
    <text evidence="2">The sequence shown here is derived from an EMBL/GenBank/DDBJ whole genome shotgun (WGS) entry which is preliminary data.</text>
</comment>
<name>A0A1G2MM01_9BACT</name>
<gene>
    <name evidence="2" type="ORF">A3C72_02860</name>
</gene>